<name>A0A917I8S7_9HYPH</name>
<gene>
    <name evidence="4" type="ORF">GCM10007036_30430</name>
</gene>
<evidence type="ECO:0000313" key="5">
    <source>
        <dbReference type="Proteomes" id="UP000603912"/>
    </source>
</evidence>
<keyword evidence="5" id="KW-1185">Reference proteome</keyword>
<comment type="caution">
    <text evidence="4">The sequence shown here is derived from an EMBL/GenBank/DDBJ whole genome shotgun (WGS) entry which is preliminary data.</text>
</comment>
<dbReference type="Pfam" id="PF00884">
    <property type="entry name" value="Sulfatase"/>
    <property type="match status" value="1"/>
</dbReference>
<dbReference type="InterPro" id="IPR000917">
    <property type="entry name" value="Sulfatase_N"/>
</dbReference>
<evidence type="ECO:0000256" key="1">
    <source>
        <dbReference type="ARBA" id="ARBA00022723"/>
    </source>
</evidence>
<dbReference type="AlphaFoldDB" id="A0A917I8S7"/>
<dbReference type="InterPro" id="IPR017850">
    <property type="entry name" value="Alkaline_phosphatase_core_sf"/>
</dbReference>
<keyword evidence="1" id="KW-0479">Metal-binding</keyword>
<reference evidence="4" key="1">
    <citation type="journal article" date="2014" name="Int. J. Syst. Evol. Microbiol.">
        <title>Complete genome sequence of Corynebacterium casei LMG S-19264T (=DSM 44701T), isolated from a smear-ripened cheese.</title>
        <authorList>
            <consortium name="US DOE Joint Genome Institute (JGI-PGF)"/>
            <person name="Walter F."/>
            <person name="Albersmeier A."/>
            <person name="Kalinowski J."/>
            <person name="Ruckert C."/>
        </authorList>
    </citation>
    <scope>NUCLEOTIDE SEQUENCE</scope>
    <source>
        <strain evidence="4">CGMCC 1.12214</strain>
    </source>
</reference>
<dbReference type="EMBL" id="BMES01000002">
    <property type="protein sequence ID" value="GGH24199.1"/>
    <property type="molecule type" value="Genomic_DNA"/>
</dbReference>
<dbReference type="GO" id="GO:0046872">
    <property type="term" value="F:metal ion binding"/>
    <property type="evidence" value="ECO:0007669"/>
    <property type="project" value="UniProtKB-KW"/>
</dbReference>
<dbReference type="PANTHER" id="PTHR45953:SF1">
    <property type="entry name" value="IDURONATE 2-SULFATASE"/>
    <property type="match status" value="1"/>
</dbReference>
<dbReference type="Gene3D" id="3.40.720.10">
    <property type="entry name" value="Alkaline Phosphatase, subunit A"/>
    <property type="match status" value="1"/>
</dbReference>
<dbReference type="CDD" id="cd16148">
    <property type="entry name" value="sulfatase_like"/>
    <property type="match status" value="1"/>
</dbReference>
<dbReference type="Proteomes" id="UP000603912">
    <property type="component" value="Unassembled WGS sequence"/>
</dbReference>
<reference evidence="4" key="2">
    <citation type="submission" date="2020-09" db="EMBL/GenBank/DDBJ databases">
        <authorList>
            <person name="Sun Q."/>
            <person name="Zhou Y."/>
        </authorList>
    </citation>
    <scope>NUCLEOTIDE SEQUENCE</scope>
    <source>
        <strain evidence="4">CGMCC 1.12214</strain>
    </source>
</reference>
<feature type="domain" description="Sulfatase N-terminal" evidence="3">
    <location>
        <begin position="3"/>
        <end position="340"/>
    </location>
</feature>
<dbReference type="GO" id="GO:0008484">
    <property type="term" value="F:sulfuric ester hydrolase activity"/>
    <property type="evidence" value="ECO:0007669"/>
    <property type="project" value="TreeGrafter"/>
</dbReference>
<protein>
    <submittedName>
        <fullName evidence="4">Sulfatase</fullName>
    </submittedName>
</protein>
<evidence type="ECO:0000259" key="3">
    <source>
        <dbReference type="Pfam" id="PF00884"/>
    </source>
</evidence>
<dbReference type="PANTHER" id="PTHR45953">
    <property type="entry name" value="IDURONATE 2-SULFATASE"/>
    <property type="match status" value="1"/>
</dbReference>
<evidence type="ECO:0000256" key="2">
    <source>
        <dbReference type="ARBA" id="ARBA00022801"/>
    </source>
</evidence>
<dbReference type="SUPFAM" id="SSF53649">
    <property type="entry name" value="Alkaline phosphatase-like"/>
    <property type="match status" value="1"/>
</dbReference>
<organism evidence="4 5">
    <name type="scientific">Alsobacter metallidurans</name>
    <dbReference type="NCBI Taxonomy" id="340221"/>
    <lineage>
        <taxon>Bacteria</taxon>
        <taxon>Pseudomonadati</taxon>
        <taxon>Pseudomonadota</taxon>
        <taxon>Alphaproteobacteria</taxon>
        <taxon>Hyphomicrobiales</taxon>
        <taxon>Alsobacteraceae</taxon>
        <taxon>Alsobacter</taxon>
    </lineage>
</organism>
<proteinExistence type="predicted"/>
<dbReference type="RefSeq" id="WP_188518577.1">
    <property type="nucleotide sequence ID" value="NZ_BMES01000002.1"/>
</dbReference>
<accession>A0A917I8S7</accession>
<keyword evidence="2" id="KW-0378">Hydrolase</keyword>
<sequence length="514" mass="58281">MRLVYLLFDSLNRHALGCYGGDAIETPAFDRLAQKSAVFDNAYVGSLPCMPARRDLHTGRLNFLHRPWGPLEPFDNSFPQILGERGVYSHLITDHYHYFEDGGVGFHGRYSSWEFVRGQEKDKWQGVAKPDLAGLQQDYHPLVFNGQTGPNSNLPYVLSREAISGESDFPLVQCFEGALKFLERNKRDDDWILHLECFDPHEPFFAANRFRQGLPTGYQGPVLDWPPYGRMDLSGPEGDELRANYLALVKMCDEYLGRLLDYFDENDLWSDTALIVSTDHGLLLGEHEFWGKNRPPFFNEVTHIPLFIHDPRQPSADGQRRSALAQTTDLMPTVLDLFGAPIPPEVRGRSLLPTVGDDRPVRPACIYGQFGGAVNVTDGRYTYFRYPEGDEQLYHYTLMPVHMRSFFEPIELAQATLFGPFDFTKGCQVLKLPVVADAKANMVSRYPLLEAETALYDLSSDPGQTVPRRLAEVEERMIGLLIGEMRAHDAPIEVYRRLGLQERNAAMADNKENA</sequence>
<dbReference type="GO" id="GO:0005737">
    <property type="term" value="C:cytoplasm"/>
    <property type="evidence" value="ECO:0007669"/>
    <property type="project" value="TreeGrafter"/>
</dbReference>
<evidence type="ECO:0000313" key="4">
    <source>
        <dbReference type="EMBL" id="GGH24199.1"/>
    </source>
</evidence>